<organism evidence="8">
    <name type="scientific">Timema poppense</name>
    <name type="common">Walking stick</name>
    <dbReference type="NCBI Taxonomy" id="170557"/>
    <lineage>
        <taxon>Eukaryota</taxon>
        <taxon>Metazoa</taxon>
        <taxon>Ecdysozoa</taxon>
        <taxon>Arthropoda</taxon>
        <taxon>Hexapoda</taxon>
        <taxon>Insecta</taxon>
        <taxon>Pterygota</taxon>
        <taxon>Neoptera</taxon>
        <taxon>Polyneoptera</taxon>
        <taxon>Phasmatodea</taxon>
        <taxon>Timematodea</taxon>
        <taxon>Timematoidea</taxon>
        <taxon>Timematidae</taxon>
        <taxon>Timema</taxon>
    </lineage>
</organism>
<dbReference type="InterPro" id="IPR015943">
    <property type="entry name" value="WD40/YVTN_repeat-like_dom_sf"/>
</dbReference>
<dbReference type="InterPro" id="IPR013244">
    <property type="entry name" value="Sec39_domain"/>
</dbReference>
<feature type="domain" description="Neuroblastoma-amplified sequence N-terminal" evidence="7">
    <location>
        <begin position="1"/>
        <end position="227"/>
    </location>
</feature>
<evidence type="ECO:0000256" key="4">
    <source>
        <dbReference type="ARBA" id="ARBA00022927"/>
    </source>
</evidence>
<feature type="compositionally biased region" description="Acidic residues" evidence="5">
    <location>
        <begin position="318"/>
        <end position="336"/>
    </location>
</feature>
<evidence type="ECO:0000259" key="6">
    <source>
        <dbReference type="Pfam" id="PF08314"/>
    </source>
</evidence>
<dbReference type="Gene3D" id="2.130.10.10">
    <property type="entry name" value="YVTN repeat-like/Quinoprotein amine dehydrogenase"/>
    <property type="match status" value="1"/>
</dbReference>
<feature type="region of interest" description="Disordered" evidence="5">
    <location>
        <begin position="318"/>
        <end position="337"/>
    </location>
</feature>
<reference evidence="8" key="1">
    <citation type="submission" date="2020-11" db="EMBL/GenBank/DDBJ databases">
        <authorList>
            <person name="Tran Van P."/>
        </authorList>
    </citation>
    <scope>NUCLEOTIDE SEQUENCE</scope>
</reference>
<feature type="domain" description="Sec39" evidence="6">
    <location>
        <begin position="910"/>
        <end position="1198"/>
    </location>
</feature>
<dbReference type="Pfam" id="PF15492">
    <property type="entry name" value="Nbas_N"/>
    <property type="match status" value="1"/>
</dbReference>
<gene>
    <name evidence="8" type="ORF">TPSB3V08_LOCUS3879</name>
</gene>
<evidence type="ECO:0008006" key="9">
    <source>
        <dbReference type="Google" id="ProtNLM"/>
    </source>
</evidence>
<dbReference type="InterPro" id="IPR029145">
    <property type="entry name" value="NBAS_N"/>
</dbReference>
<evidence type="ECO:0000259" key="7">
    <source>
        <dbReference type="Pfam" id="PF15492"/>
    </source>
</evidence>
<accession>A0A7R9H002</accession>
<name>A0A7R9H002_TIMPO</name>
<proteinExistence type="predicted"/>
<dbReference type="SUPFAM" id="SSF50978">
    <property type="entry name" value="WD40 repeat-like"/>
    <property type="match status" value="1"/>
</dbReference>
<dbReference type="GO" id="GO:0000149">
    <property type="term" value="F:SNARE binding"/>
    <property type="evidence" value="ECO:0007669"/>
    <property type="project" value="TreeGrafter"/>
</dbReference>
<keyword evidence="3" id="KW-0256">Endoplasmic reticulum</keyword>
<dbReference type="EMBL" id="OD001766">
    <property type="protein sequence ID" value="CAD7403072.1"/>
    <property type="molecule type" value="Genomic_DNA"/>
</dbReference>
<evidence type="ECO:0000256" key="3">
    <source>
        <dbReference type="ARBA" id="ARBA00022824"/>
    </source>
</evidence>
<dbReference type="PANTHER" id="PTHR15922">
    <property type="entry name" value="NEUROBLASTOMA-AMPLIFIED SEQUENCE"/>
    <property type="match status" value="1"/>
</dbReference>
<keyword evidence="2" id="KW-0813">Transport</keyword>
<dbReference type="Pfam" id="PF08314">
    <property type="entry name" value="Sec39"/>
    <property type="match status" value="2"/>
</dbReference>
<dbReference type="GO" id="GO:0070939">
    <property type="term" value="C:Dsl1/NZR complex"/>
    <property type="evidence" value="ECO:0007669"/>
    <property type="project" value="TreeGrafter"/>
</dbReference>
<dbReference type="GO" id="GO:0015031">
    <property type="term" value="P:protein transport"/>
    <property type="evidence" value="ECO:0007669"/>
    <property type="project" value="UniProtKB-KW"/>
</dbReference>
<sequence length="2193" mass="246305">MLAVSHSNGSVSFYDLLGSNLFNIYPPKFQQDVPCADSKQAQACIIFINSRIKSPKWSCELLLVNYHAELRAFLVSPTDGYQENHTFSFAQHHRQGIVAVAYHPSHHLLFLAGPSALFSASTLKGLGSSMGLSAWRLLNDYPFYRLALSTDEEEALLLAHRSLWNWVPSFRRSRNHSVIFKMQVSPNGRLLACLHSCGSISVWHLPGIRLYKFWSLREQPDYNVRNPLVERGKTHSTITPDDSEFHPIDINWWSDQAVIIARFCGAVSVCAVANLRNLLGESPEFLAGQPQVSALCNPQGFLSLECESLLTSNKRLTEEDDHWEETSVDESEEDESPFLSQGSAFLQSAVYLVTDMERFQPKRKRLRVLHRTYRLLGLKSTTPEELYSRKIDNEEYDEALSLAHAYNLDCDQVYQRQWRNSEVSIDTIHNFLSKITKRSWVLNECVKRVPETFAAAKELLLYGLQVTSLETLVAIGEGTDGGHFVLKSLKENTIIPDDTSETDTPEQSLLDKINMESLTESQGDLIRYRRKLLQYLDMLCTYELILGGCHLAPDQYLHRFYAQFRDDPPLLSAVQFARESQPQAVGHLLTYHSDLVLPHWLPMLSNFPETMPPYEYRELLPECDPQGRVFPRPRKRLRKADWCEENPLLQAVRPAEDSVNVDVDLGTLYEDDPALNQFVMENLTKEAVSSWYSARVSQVESRSCLVDHALALVKLAQERNITGLDILHHQLLLLDTLVYSVNLEHMTLAALQKLSELDKVKLLMSKTTESTFVTDLRQILLPYLTRCDRRSPGSRIRLLREYLVDVSARDLALPLKLFQALHDEEDDILGSVEEMMNLALLCLYSCPREDQMEQAQMILECVPERGPPGTLSDVLSSLHDKLDDLELDLCAAEILKSNSVPKPLSFIRDFKSNSTTVQQLLTKMARTLGKKLPPPTEAEWKQLLEDMLDLQSKVFSSVEVQVVYEIYVSTLLSSGSAANIKATEDILQCREVGDYSKKVPFTRAVALVLQAATEYFDSAGDLLDPAMELARLCLHLILDEHEEIQEKLDLISSLQFLSDFGLTLLPLQVRLCDDRMRLIEACVRNKPKAYRQCMRLLKLAEKLRVAGADSRAREGQVLVLVAQTAFQARDYLFCANMCRLLVDKSLVVGWRVARELGQCDEFADLHLRLDLLSFSLLHCSSDLIEELVTARCHLEAQLLQDQIVRQVELQNGESYVSDEEFSDALTSPLSPQKDFLPESTFGDIVGDRAEVLKQTTQKLIRNVGNQDFWRNTLSWVKGKESEFAKVMSEAEQEPPFTRQGFPAFYDSLQSDYHVSELSTQYDRYSSPSKPRPMLQLCQMVLRIALLEECVERGNTSDHSGVLVQLGELLLPEDSPLGLSHLLALWDPTGAEHCFSNLPYSAVSLQLAAYYYALRSSEASEDLFLHPPAKLTRLRVVKPRGDCALAGYYDTVDILLILFVYTSFSQLITHVAQIAEASQTGDTHPCWPLLLKYQGLLEDYLQGERLQALGCGVDLQRFTFDSEYQRDTILGLAMTEEDDKFQLAVELGSRHNVSASEIAARHVTSLLLQGGDTASLATKLADSRLNQLLKSDSEQACRRLEENVYPNMDGRDHQSLGLYFTLLGRVAPDSPVHSLLPREHLRLLHKVKATSADSMFMKFWKLKLYLAGGNVILSPDINYKLLVEPNADVLKGLEPVLTKDNVGMVAKLLKSLSHSSVQPGALYAVWAQKEFFQSLGERLTNAECLRLIERCATHFSKMTAADVVSFVQGTCFSERAAEVMNTGCRRALLIRVVELCEDDTLRLRGDQRAQEEWAFGIATLRRWLNHLETISSRLLNDQSSTGSADFKHLYRLLDISRGEPDSVREVMKRAVQSSIPLTSVQILLTLPPGTPPTLERLLGDLLHEAMVSPRSESESVLSAVLRRLQEVASLEQRDASAAVWRQLEPLCGDLSLSPGVRLQALTLVQTLNQSPEDSTTKLLYHHAQALVATGWPDTVITLQESDLATESARYDLFQRLLAHAGSEISPSPWTTFISKLIRQGDLESENVATLLENILGGNVLSAQDVECVVVDCEESVEHSLLLLVCLLPEHPSLHMLAVSLIHSHNTSIEGDLTPRVLALLLNRSLLASVVGTPVYPQLIESALSGDKAPTVDQLVDQLLSAGCEPEASMLRFLHLGVPPSLTTFSAALAALRSK</sequence>
<evidence type="ECO:0000256" key="5">
    <source>
        <dbReference type="SAM" id="MobiDB-lite"/>
    </source>
</evidence>
<evidence type="ECO:0000313" key="8">
    <source>
        <dbReference type="EMBL" id="CAD7403072.1"/>
    </source>
</evidence>
<dbReference type="GO" id="GO:0006890">
    <property type="term" value="P:retrograde vesicle-mediated transport, Golgi to endoplasmic reticulum"/>
    <property type="evidence" value="ECO:0007669"/>
    <property type="project" value="InterPro"/>
</dbReference>
<evidence type="ECO:0000256" key="1">
    <source>
        <dbReference type="ARBA" id="ARBA00004240"/>
    </source>
</evidence>
<dbReference type="InterPro" id="IPR036322">
    <property type="entry name" value="WD40_repeat_dom_sf"/>
</dbReference>
<comment type="subcellular location">
    <subcellularLocation>
        <location evidence="1">Endoplasmic reticulum</location>
    </subcellularLocation>
</comment>
<dbReference type="PANTHER" id="PTHR15922:SF2">
    <property type="entry name" value="NBAS SUBUNIT OF NRZ TETHERING COMPLEX"/>
    <property type="match status" value="1"/>
</dbReference>
<protein>
    <recommendedName>
        <fullName evidence="9">Neuroblastoma-amplified sequence</fullName>
    </recommendedName>
</protein>
<evidence type="ECO:0000256" key="2">
    <source>
        <dbReference type="ARBA" id="ARBA00022448"/>
    </source>
</evidence>
<feature type="domain" description="Sec39" evidence="6">
    <location>
        <begin position="570"/>
        <end position="856"/>
    </location>
</feature>
<keyword evidence="4" id="KW-0653">Protein transport</keyword>